<dbReference type="InterPro" id="IPR027417">
    <property type="entry name" value="P-loop_NTPase"/>
</dbReference>
<feature type="transmembrane region" description="Helical" evidence="11">
    <location>
        <begin position="409"/>
        <end position="432"/>
    </location>
</feature>
<feature type="domain" description="ABC transporter" evidence="12">
    <location>
        <begin position="491"/>
        <end position="720"/>
    </location>
</feature>
<keyword evidence="9 11" id="KW-0472">Membrane</keyword>
<name>A0AAD7YL52_MYTSE</name>
<dbReference type="FunFam" id="3.40.50.300:FF:000335">
    <property type="entry name" value="ATP binding cassette subfamily A member 5"/>
    <property type="match status" value="1"/>
</dbReference>
<dbReference type="Pfam" id="PF12698">
    <property type="entry name" value="ABC2_membrane_3"/>
    <property type="match status" value="2"/>
</dbReference>
<proteinExistence type="inferred from homology"/>
<dbReference type="InterPro" id="IPR013525">
    <property type="entry name" value="ABC2_TM"/>
</dbReference>
<gene>
    <name evidence="13" type="ORF">PYW07_006051</name>
</gene>
<evidence type="ECO:0000256" key="11">
    <source>
        <dbReference type="SAM" id="Phobius"/>
    </source>
</evidence>
<comment type="subcellular location">
    <subcellularLocation>
        <location evidence="1">Membrane</location>
        <topology evidence="1">Multi-pass membrane protein</topology>
    </subcellularLocation>
</comment>
<dbReference type="CDD" id="cd03263">
    <property type="entry name" value="ABC_subfamily_A"/>
    <property type="match status" value="2"/>
</dbReference>
<feature type="transmembrane region" description="Helical" evidence="11">
    <location>
        <begin position="1099"/>
        <end position="1120"/>
    </location>
</feature>
<feature type="transmembrane region" description="Helical" evidence="11">
    <location>
        <begin position="1239"/>
        <end position="1260"/>
    </location>
</feature>
<sequence length="1652" mass="184875">MNFRVLSVLMWKHAVVRARRFIHTPVEFLAPIIFFLLLFKFRKYLQLSKVLGVQDPVVNTEAVSIDELEPAPDWIVYTPESLVTNSLMDEVGTKLKMQRVPSDSDHSERGYRPLAAGSKITDFAAVQMQETEAIVIFQDMSGETWPQRLNYTIRMNNNFQSESYEAHPKIPPPHESYGLTYATFMRIQWAIDSSYIKQVGGKEVSVKLSVQEFPYYRSPSNSDSDLISTLLTMLCWLSLTLTFVFLMCRLVQERSSGIQELMKMVGVSLNTLGFSHYLNVLPCALVFSIGGATLLKASSTPLIPQTSWVMIFLMLLLYFNTIVAFAFVCSYISSSTQYCTALASLAYVLLWMPSKAFIDRVSSYPVVLASGLLPHVPMQYFWKEVAALEGYSKGANFRNMLKVHAPSSLSTLACFIFMLLQAAICFVLTWYLSLVRPGKYGQALPWNFPCKVLRINKKNEVIPDDEDKDKEHQTNDPRYFEPAPANSEVGIKVANVSKVYPKHRALRNVSMEVYKGEITVLLGHNGAGKTTLMNIITGMTSATEGKVFVNGKDNVKQKREVRKNLGLCPQHNLYFEDLTVHEQIMFFTMLKKGTYREARESSRVLAGRLGIADKLRAKTSELSGGMKRRSQLACALAGGATVLVLDEPTSGLDVETRRELWDLLLSLRGERTVLISTHFMEEVDALADRVAALHAGVLKCFATTMHLKKAVGSGYRLTFTTVGKPNEPAISAVVMKHVPEASLKERTINSISYNLPAGQSGNFPALFTDLEAKRSQLKIDSIGIGASTLEEVFLKLGSDIDTSLTEEQIDTAVEPAQPPKRLTGILLYLRQFYVLLKRQFMYALHKKWTVLALQMVIPILLIFYLTKMSNNKVSGAKSAVAMNLDMYKPRGANRVLHQLSGPHVTSADVAKLQAHYPKVAFEEATDVPATMLRIGKKDIFEYNEYIAGVEVDKTDAKTLYTTIVRHAAPVSLNLLSNLLAAHSISWSDGNTITTMNHPISKELILEMPKSPKNLLILYSWASFVVFVIMATNINSIALPCQERLTGSRHIHIMSGCPPELHWLATLCFHMAQCVLFLIIPTVIAAYILDKDDTINQADFLFALAVVLFLGTLAIFAFSYLVSFNYGERGTSIVLVVCIFVFGCITAFIQSGVEMFDDARSGWFFVILLFEYIAPPHTMALAVYRCGNVARLNAWCAATKQYCPDVFVHEQGFDATKCCAGKKPRCYFCIDKFSPGKDMIIMLVQFLLLMPMVFLTQRGVFNGLVDKVMNMRYKTSEPEKKDEMVQAEKDYVSKTIKMPVKQIPDAMLVDDVHKNYPQFCRKNVNAIKGVSFSVKKGECFGLLGTNGAGKSTCFKIMTTEETATRGNIFGNGYHLRRGNSQYLQTLGYCPQFFGLDMFQTGEENLAMILTLRGFDRARVKEEVKNWIHIVGLEKYATRRVSGYSGGCVRRLGAAASLCGGSELSLLDEPTAGVDVAARRRLWTALRKALKQQRSIIITSHSMDEMEALCSRIAILSAGRVRALGTAAALRAAHASGHAVVFKIKNAQQDTTQQAGVPEVEGAKTEVERFKRKVEAKFNCTLKDEHKTMLHYHINETMPYSVLFTELESLRNEFPTLIEDYAVTETTLEEVFLSFAKEEHKEQQKKQPKGPQAV</sequence>
<comment type="similarity">
    <text evidence="2">Belongs to the ABC transporter superfamily. ABCA family.</text>
</comment>
<evidence type="ECO:0000313" key="13">
    <source>
        <dbReference type="EMBL" id="KAJ8718121.1"/>
    </source>
</evidence>
<dbReference type="PROSITE" id="PS50893">
    <property type="entry name" value="ABC_TRANSPORTER_2"/>
    <property type="match status" value="2"/>
</dbReference>
<evidence type="ECO:0000259" key="12">
    <source>
        <dbReference type="PROSITE" id="PS50893"/>
    </source>
</evidence>
<comment type="caution">
    <text evidence="13">The sequence shown here is derived from an EMBL/GenBank/DDBJ whole genome shotgun (WGS) entry which is preliminary data.</text>
</comment>
<evidence type="ECO:0000256" key="9">
    <source>
        <dbReference type="ARBA" id="ARBA00023136"/>
    </source>
</evidence>
<dbReference type="Pfam" id="PF00005">
    <property type="entry name" value="ABC_tran"/>
    <property type="match status" value="2"/>
</dbReference>
<dbReference type="PANTHER" id="PTHR19229:SF36">
    <property type="entry name" value="ATP-BINDING CASSETTE SUB-FAMILY A MEMBER 2"/>
    <property type="match status" value="1"/>
</dbReference>
<keyword evidence="6" id="KW-0547">Nucleotide-binding</keyword>
<evidence type="ECO:0000256" key="10">
    <source>
        <dbReference type="SAM" id="MobiDB-lite"/>
    </source>
</evidence>
<evidence type="ECO:0000256" key="6">
    <source>
        <dbReference type="ARBA" id="ARBA00022741"/>
    </source>
</evidence>
<keyword evidence="3" id="KW-0813">Transport</keyword>
<feature type="transmembrane region" description="Helical" evidence="11">
    <location>
        <begin position="1162"/>
        <end position="1183"/>
    </location>
</feature>
<feature type="transmembrane region" description="Helical" evidence="11">
    <location>
        <begin position="272"/>
        <end position="295"/>
    </location>
</feature>
<dbReference type="PANTHER" id="PTHR19229">
    <property type="entry name" value="ATP-BINDING CASSETTE TRANSPORTER SUBFAMILY A ABCA"/>
    <property type="match status" value="1"/>
</dbReference>
<reference evidence="13" key="1">
    <citation type="submission" date="2023-03" db="EMBL/GenBank/DDBJ databases">
        <title>Chromosome-level genomes of two armyworms, Mythimna separata and Mythimna loreyi, provide insights into the biosynthesis and reception of sex pheromones.</title>
        <authorList>
            <person name="Zhao H."/>
        </authorList>
    </citation>
    <scope>NUCLEOTIDE SEQUENCE</scope>
    <source>
        <strain evidence="13">BeijingLab</strain>
        <tissue evidence="13">Pupa</tissue>
    </source>
</reference>
<dbReference type="GO" id="GO:0140359">
    <property type="term" value="F:ABC-type transporter activity"/>
    <property type="evidence" value="ECO:0007669"/>
    <property type="project" value="InterPro"/>
</dbReference>
<feature type="transmembrane region" description="Helical" evidence="11">
    <location>
        <begin position="226"/>
        <end position="252"/>
    </location>
</feature>
<accession>A0AAD7YL52</accession>
<organism evidence="13 14">
    <name type="scientific">Mythimna separata</name>
    <name type="common">Oriental armyworm</name>
    <name type="synonym">Pseudaletia separata</name>
    <dbReference type="NCBI Taxonomy" id="271217"/>
    <lineage>
        <taxon>Eukaryota</taxon>
        <taxon>Metazoa</taxon>
        <taxon>Ecdysozoa</taxon>
        <taxon>Arthropoda</taxon>
        <taxon>Hexapoda</taxon>
        <taxon>Insecta</taxon>
        <taxon>Pterygota</taxon>
        <taxon>Neoptera</taxon>
        <taxon>Endopterygota</taxon>
        <taxon>Lepidoptera</taxon>
        <taxon>Glossata</taxon>
        <taxon>Ditrysia</taxon>
        <taxon>Noctuoidea</taxon>
        <taxon>Noctuidae</taxon>
        <taxon>Noctuinae</taxon>
        <taxon>Hadenini</taxon>
        <taxon>Mythimna</taxon>
    </lineage>
</organism>
<dbReference type="InterPro" id="IPR003439">
    <property type="entry name" value="ABC_transporter-like_ATP-bd"/>
</dbReference>
<dbReference type="Gene3D" id="3.40.50.300">
    <property type="entry name" value="P-loop containing nucleotide triphosphate hydrolases"/>
    <property type="match status" value="2"/>
</dbReference>
<dbReference type="EMBL" id="JARGEI010000016">
    <property type="protein sequence ID" value="KAJ8718121.1"/>
    <property type="molecule type" value="Genomic_DNA"/>
</dbReference>
<evidence type="ECO:0000256" key="2">
    <source>
        <dbReference type="ARBA" id="ARBA00008869"/>
    </source>
</evidence>
<feature type="domain" description="ABC transporter" evidence="12">
    <location>
        <begin position="1306"/>
        <end position="1541"/>
    </location>
</feature>
<keyword evidence="8 11" id="KW-1133">Transmembrane helix</keyword>
<keyword evidence="14" id="KW-1185">Reference proteome</keyword>
<feature type="transmembrane region" description="Helical" evidence="11">
    <location>
        <begin position="1060"/>
        <end position="1087"/>
    </location>
</feature>
<dbReference type="SUPFAM" id="SSF52540">
    <property type="entry name" value="P-loop containing nucleoside triphosphate hydrolases"/>
    <property type="match status" value="2"/>
</dbReference>
<keyword evidence="4 11" id="KW-0812">Transmembrane</keyword>
<feature type="transmembrane region" description="Helical" evidence="11">
    <location>
        <begin position="1015"/>
        <end position="1039"/>
    </location>
</feature>
<feature type="compositionally biased region" description="Basic and acidic residues" evidence="10">
    <location>
        <begin position="469"/>
        <end position="479"/>
    </location>
</feature>
<dbReference type="GO" id="GO:0005524">
    <property type="term" value="F:ATP binding"/>
    <property type="evidence" value="ECO:0007669"/>
    <property type="project" value="UniProtKB-KW"/>
</dbReference>
<dbReference type="InterPro" id="IPR003593">
    <property type="entry name" value="AAA+_ATPase"/>
</dbReference>
<dbReference type="InterPro" id="IPR026082">
    <property type="entry name" value="ABCA"/>
</dbReference>
<evidence type="ECO:0000256" key="8">
    <source>
        <dbReference type="ARBA" id="ARBA00022989"/>
    </source>
</evidence>
<protein>
    <recommendedName>
        <fullName evidence="12">ABC transporter domain-containing protein</fullName>
    </recommendedName>
</protein>
<evidence type="ECO:0000256" key="7">
    <source>
        <dbReference type="ARBA" id="ARBA00022840"/>
    </source>
</evidence>
<feature type="transmembrane region" description="Helical" evidence="11">
    <location>
        <begin position="1132"/>
        <end position="1150"/>
    </location>
</feature>
<feature type="transmembrane region" description="Helical" evidence="11">
    <location>
        <begin position="848"/>
        <end position="866"/>
    </location>
</feature>
<dbReference type="Pfam" id="PF23321">
    <property type="entry name" value="R1_ABCA1"/>
    <property type="match status" value="1"/>
</dbReference>
<dbReference type="SMART" id="SM00382">
    <property type="entry name" value="AAA"/>
    <property type="match status" value="2"/>
</dbReference>
<keyword evidence="7" id="KW-0067">ATP-binding</keyword>
<feature type="transmembrane region" description="Helical" evidence="11">
    <location>
        <begin position="307"/>
        <end position="328"/>
    </location>
</feature>
<dbReference type="Proteomes" id="UP001231518">
    <property type="component" value="Chromosome 18"/>
</dbReference>
<evidence type="ECO:0000256" key="1">
    <source>
        <dbReference type="ARBA" id="ARBA00004141"/>
    </source>
</evidence>
<evidence type="ECO:0000256" key="4">
    <source>
        <dbReference type="ARBA" id="ARBA00022692"/>
    </source>
</evidence>
<dbReference type="GO" id="GO:0016887">
    <property type="term" value="F:ATP hydrolysis activity"/>
    <property type="evidence" value="ECO:0007669"/>
    <property type="project" value="InterPro"/>
</dbReference>
<feature type="transmembrane region" description="Helical" evidence="11">
    <location>
        <begin position="20"/>
        <end position="39"/>
    </location>
</feature>
<evidence type="ECO:0000256" key="5">
    <source>
        <dbReference type="ARBA" id="ARBA00022737"/>
    </source>
</evidence>
<dbReference type="GO" id="GO:0016020">
    <property type="term" value="C:membrane"/>
    <property type="evidence" value="ECO:0007669"/>
    <property type="project" value="UniProtKB-SubCell"/>
</dbReference>
<evidence type="ECO:0000313" key="14">
    <source>
        <dbReference type="Proteomes" id="UP001231518"/>
    </source>
</evidence>
<dbReference type="InterPro" id="IPR056264">
    <property type="entry name" value="R2_ABCA1-4-like"/>
</dbReference>
<keyword evidence="5" id="KW-0677">Repeat</keyword>
<evidence type="ECO:0000256" key="3">
    <source>
        <dbReference type="ARBA" id="ARBA00022448"/>
    </source>
</evidence>
<feature type="region of interest" description="Disordered" evidence="10">
    <location>
        <begin position="462"/>
        <end position="481"/>
    </location>
</feature>